<reference evidence="1" key="1">
    <citation type="submission" date="2022-11" db="EMBL/GenBank/DDBJ databases">
        <title>Genome Sequence of Boeremia exigua.</title>
        <authorList>
            <person name="Buettner E."/>
        </authorList>
    </citation>
    <scope>NUCLEOTIDE SEQUENCE</scope>
    <source>
        <strain evidence="1">CU02</strain>
    </source>
</reference>
<organism evidence="1 2">
    <name type="scientific">Boeremia exigua</name>
    <dbReference type="NCBI Taxonomy" id="749465"/>
    <lineage>
        <taxon>Eukaryota</taxon>
        <taxon>Fungi</taxon>
        <taxon>Dikarya</taxon>
        <taxon>Ascomycota</taxon>
        <taxon>Pezizomycotina</taxon>
        <taxon>Dothideomycetes</taxon>
        <taxon>Pleosporomycetidae</taxon>
        <taxon>Pleosporales</taxon>
        <taxon>Pleosporineae</taxon>
        <taxon>Didymellaceae</taxon>
        <taxon>Boeremia</taxon>
    </lineage>
</organism>
<evidence type="ECO:0000313" key="1">
    <source>
        <dbReference type="EMBL" id="KAJ8116011.1"/>
    </source>
</evidence>
<comment type="caution">
    <text evidence="1">The sequence shown here is derived from an EMBL/GenBank/DDBJ whole genome shotgun (WGS) entry which is preliminary data.</text>
</comment>
<name>A0ACC2ILE4_9PLEO</name>
<accession>A0ACC2ILE4</accession>
<proteinExistence type="predicted"/>
<gene>
    <name evidence="1" type="ORF">OPT61_g2462</name>
</gene>
<dbReference type="EMBL" id="JAPHNI010000112">
    <property type="protein sequence ID" value="KAJ8116011.1"/>
    <property type="molecule type" value="Genomic_DNA"/>
</dbReference>
<evidence type="ECO:0000313" key="2">
    <source>
        <dbReference type="Proteomes" id="UP001153331"/>
    </source>
</evidence>
<dbReference type="Proteomes" id="UP001153331">
    <property type="component" value="Unassembled WGS sequence"/>
</dbReference>
<protein>
    <submittedName>
        <fullName evidence="1">Uncharacterized protein</fullName>
    </submittedName>
</protein>
<keyword evidence="2" id="KW-1185">Reference proteome</keyword>
<sequence length="171" mass="19775">MPLYDIEHVIPLTDSQQEALAKAFTSIHCTRFHTPSFFINVRFTDVSAQKVYRGGALQYYNRAILRTRVSETRTQEQYGEHCRELMKAWDTILDPARIDSSHEKTLRTVWIMGALTTAVEMGFQRPAVGQEIDWLRSNKESFEELAKQGDEDMQQLMVELQTRDDFAGVLN</sequence>